<feature type="transmembrane region" description="Helical" evidence="2">
    <location>
        <begin position="21"/>
        <end position="43"/>
    </location>
</feature>
<dbReference type="PANTHER" id="PTHR39608">
    <property type="entry name" value="INTEGRAL MEMBRANE PROTEIN (AFU_ORTHOLOGUE AFUA_5G08640)"/>
    <property type="match status" value="1"/>
</dbReference>
<feature type="transmembrane region" description="Helical" evidence="2">
    <location>
        <begin position="83"/>
        <end position="103"/>
    </location>
</feature>
<dbReference type="Proteomes" id="UP000036947">
    <property type="component" value="Unassembled WGS sequence"/>
</dbReference>
<keyword evidence="4" id="KW-1185">Reference proteome</keyword>
<reference evidence="3 4" key="1">
    <citation type="journal article" date="2015" name="BMC Genomics">
        <title>The genome of the truffle-parasite Tolypocladium ophioglossoides and the evolution of antifungal peptaibiotics.</title>
        <authorList>
            <person name="Quandt C.A."/>
            <person name="Bushley K.E."/>
            <person name="Spatafora J.W."/>
        </authorList>
    </citation>
    <scope>NUCLEOTIDE SEQUENCE [LARGE SCALE GENOMIC DNA]</scope>
    <source>
        <strain evidence="3 4">CBS 100239</strain>
    </source>
</reference>
<protein>
    <recommendedName>
        <fullName evidence="5">MARVEL domain-containing protein</fullName>
    </recommendedName>
</protein>
<dbReference type="AlphaFoldDB" id="A0A0L0N6D6"/>
<organism evidence="3 4">
    <name type="scientific">Tolypocladium ophioglossoides (strain CBS 100239)</name>
    <name type="common">Snaketongue truffleclub</name>
    <name type="synonym">Elaphocordyceps ophioglossoides</name>
    <dbReference type="NCBI Taxonomy" id="1163406"/>
    <lineage>
        <taxon>Eukaryota</taxon>
        <taxon>Fungi</taxon>
        <taxon>Dikarya</taxon>
        <taxon>Ascomycota</taxon>
        <taxon>Pezizomycotina</taxon>
        <taxon>Sordariomycetes</taxon>
        <taxon>Hypocreomycetidae</taxon>
        <taxon>Hypocreales</taxon>
        <taxon>Ophiocordycipitaceae</taxon>
        <taxon>Tolypocladium</taxon>
    </lineage>
</organism>
<keyword evidence="2" id="KW-0812">Transmembrane</keyword>
<dbReference type="OrthoDB" id="20872at2759"/>
<gene>
    <name evidence="3" type="ORF">TOPH_05776</name>
</gene>
<evidence type="ECO:0000313" key="3">
    <source>
        <dbReference type="EMBL" id="KND89632.1"/>
    </source>
</evidence>
<name>A0A0L0N6D6_TOLOC</name>
<evidence type="ECO:0000313" key="4">
    <source>
        <dbReference type="Proteomes" id="UP000036947"/>
    </source>
</evidence>
<evidence type="ECO:0008006" key="5">
    <source>
        <dbReference type="Google" id="ProtNLM"/>
    </source>
</evidence>
<keyword evidence="2" id="KW-0472">Membrane</keyword>
<sequence>MATNGLTTLARGTGTGTLRALAVFCHFMIFASAAIVTGVVSYFLNKYSFRGAHVVYQEVIAVITLPLYFCAMFMPLFRSYEGYFLPVNFIFSYLWLTSFVFSASDWGGRLCRRTTLGAGRCSLKRTVEAFDFFAFFFLVCNILVEGYLLRESRRRRREEQVVTKERPGSGVSGHTEASAAPVAHNAETSATPAVQV</sequence>
<feature type="transmembrane region" description="Helical" evidence="2">
    <location>
        <begin position="55"/>
        <end position="76"/>
    </location>
</feature>
<feature type="compositionally biased region" description="Polar residues" evidence="1">
    <location>
        <begin position="186"/>
        <end position="196"/>
    </location>
</feature>
<proteinExistence type="predicted"/>
<feature type="region of interest" description="Disordered" evidence="1">
    <location>
        <begin position="159"/>
        <end position="196"/>
    </location>
</feature>
<evidence type="ECO:0000256" key="1">
    <source>
        <dbReference type="SAM" id="MobiDB-lite"/>
    </source>
</evidence>
<evidence type="ECO:0000256" key="2">
    <source>
        <dbReference type="SAM" id="Phobius"/>
    </source>
</evidence>
<dbReference type="PANTHER" id="PTHR39608:SF2">
    <property type="entry name" value="MARVEL DOMAIN-CONTAINING PROTEIN"/>
    <property type="match status" value="1"/>
</dbReference>
<feature type="transmembrane region" description="Helical" evidence="2">
    <location>
        <begin position="132"/>
        <end position="149"/>
    </location>
</feature>
<keyword evidence="2" id="KW-1133">Transmembrane helix</keyword>
<dbReference type="STRING" id="1163406.A0A0L0N6D6"/>
<comment type="caution">
    <text evidence="3">The sequence shown here is derived from an EMBL/GenBank/DDBJ whole genome shotgun (WGS) entry which is preliminary data.</text>
</comment>
<accession>A0A0L0N6D6</accession>
<dbReference type="EMBL" id="LFRF01000017">
    <property type="protein sequence ID" value="KND89632.1"/>
    <property type="molecule type" value="Genomic_DNA"/>
</dbReference>